<dbReference type="InterPro" id="IPR003043">
    <property type="entry name" value="Uropor_MeTrfase_CS"/>
</dbReference>
<comment type="pathway">
    <text evidence="7">Porphyrin-containing compound metabolism; siroheme biosynthesis; precorrin-2 from uroporphyrinogen III: step 1/1.</text>
</comment>
<organism evidence="10 11">
    <name type="scientific">Luteitalea pratensis</name>
    <dbReference type="NCBI Taxonomy" id="1855912"/>
    <lineage>
        <taxon>Bacteria</taxon>
        <taxon>Pseudomonadati</taxon>
        <taxon>Acidobacteriota</taxon>
        <taxon>Vicinamibacteria</taxon>
        <taxon>Vicinamibacterales</taxon>
        <taxon>Vicinamibacteraceae</taxon>
        <taxon>Luteitalea</taxon>
    </lineage>
</organism>
<proteinExistence type="inferred from homology"/>
<evidence type="ECO:0000313" key="11">
    <source>
        <dbReference type="Proteomes" id="UP000076079"/>
    </source>
</evidence>
<feature type="domain" description="Tetrapyrrole methylase" evidence="9">
    <location>
        <begin position="5"/>
        <end position="217"/>
    </location>
</feature>
<dbReference type="PANTHER" id="PTHR45790">
    <property type="entry name" value="SIROHEME SYNTHASE-RELATED"/>
    <property type="match status" value="1"/>
</dbReference>
<accession>A0A143PKI4</accession>
<dbReference type="PATRIC" id="fig|1813736.3.peg.2249"/>
<evidence type="ECO:0000256" key="8">
    <source>
        <dbReference type="RuleBase" id="RU003960"/>
    </source>
</evidence>
<dbReference type="KEGG" id="abac:LuPra_02142"/>
<dbReference type="NCBIfam" id="TIGR01469">
    <property type="entry name" value="cobA_cysG_Cterm"/>
    <property type="match status" value="1"/>
</dbReference>
<evidence type="ECO:0000256" key="2">
    <source>
        <dbReference type="ARBA" id="ARBA00012162"/>
    </source>
</evidence>
<evidence type="ECO:0000256" key="3">
    <source>
        <dbReference type="ARBA" id="ARBA00022603"/>
    </source>
</evidence>
<dbReference type="InterPro" id="IPR035996">
    <property type="entry name" value="4pyrrol_Methylase_sf"/>
</dbReference>
<dbReference type="InterPro" id="IPR014777">
    <property type="entry name" value="4pyrrole_Mease_sub1"/>
</dbReference>
<dbReference type="InterPro" id="IPR000878">
    <property type="entry name" value="4pyrrol_Mease"/>
</dbReference>
<dbReference type="InterPro" id="IPR050161">
    <property type="entry name" value="Siro_Cobalamin_biosynth"/>
</dbReference>
<dbReference type="EMBL" id="CP015136">
    <property type="protein sequence ID" value="AMY08936.1"/>
    <property type="molecule type" value="Genomic_DNA"/>
</dbReference>
<dbReference type="GO" id="GO:0032259">
    <property type="term" value="P:methylation"/>
    <property type="evidence" value="ECO:0007669"/>
    <property type="project" value="UniProtKB-KW"/>
</dbReference>
<keyword evidence="5" id="KW-0949">S-adenosyl-L-methionine</keyword>
<dbReference type="STRING" id="1855912.LuPra_02142"/>
<dbReference type="CDD" id="cd11642">
    <property type="entry name" value="SUMT"/>
    <property type="match status" value="1"/>
</dbReference>
<dbReference type="Pfam" id="PF00590">
    <property type="entry name" value="TP_methylase"/>
    <property type="match status" value="1"/>
</dbReference>
<dbReference type="NCBIfam" id="NF004790">
    <property type="entry name" value="PRK06136.1"/>
    <property type="match status" value="1"/>
</dbReference>
<comment type="similarity">
    <text evidence="1 8">Belongs to the precorrin methyltransferase family.</text>
</comment>
<keyword evidence="3 8" id="KW-0489">Methyltransferase</keyword>
<evidence type="ECO:0000256" key="7">
    <source>
        <dbReference type="ARBA" id="ARBA00025705"/>
    </source>
</evidence>
<dbReference type="RefSeq" id="WP_234800827.1">
    <property type="nucleotide sequence ID" value="NZ_CP015136.1"/>
</dbReference>
<dbReference type="AlphaFoldDB" id="A0A143PKI4"/>
<gene>
    <name evidence="10" type="primary">cysG_2</name>
    <name evidence="10" type="ORF">LuPra_02142</name>
</gene>
<evidence type="ECO:0000313" key="10">
    <source>
        <dbReference type="EMBL" id="AMY08936.1"/>
    </source>
</evidence>
<evidence type="ECO:0000256" key="1">
    <source>
        <dbReference type="ARBA" id="ARBA00005879"/>
    </source>
</evidence>
<keyword evidence="11" id="KW-1185">Reference proteome</keyword>
<evidence type="ECO:0000256" key="6">
    <source>
        <dbReference type="ARBA" id="ARBA00023244"/>
    </source>
</evidence>
<reference evidence="10 11" key="1">
    <citation type="journal article" date="2016" name="Genome Announc.">
        <title>First Complete Genome Sequence of a Subdivision 6 Acidobacterium Strain.</title>
        <authorList>
            <person name="Huang S."/>
            <person name="Vieira S."/>
            <person name="Bunk B."/>
            <person name="Riedel T."/>
            <person name="Sproer C."/>
            <person name="Overmann J."/>
        </authorList>
    </citation>
    <scope>NUCLEOTIDE SEQUENCE [LARGE SCALE GENOMIC DNA]</scope>
    <source>
        <strain evidence="11">DSM 100886 HEG_-6_39</strain>
    </source>
</reference>
<dbReference type="PROSITE" id="PS00840">
    <property type="entry name" value="SUMT_2"/>
    <property type="match status" value="1"/>
</dbReference>
<dbReference type="Gene3D" id="3.40.1010.10">
    <property type="entry name" value="Cobalt-precorrin-4 Transmethylase, Domain 1"/>
    <property type="match status" value="1"/>
</dbReference>
<dbReference type="InterPro" id="IPR014776">
    <property type="entry name" value="4pyrrole_Mease_sub2"/>
</dbReference>
<dbReference type="InterPro" id="IPR006366">
    <property type="entry name" value="CobA/CysG_C"/>
</dbReference>
<dbReference type="PROSITE" id="PS00839">
    <property type="entry name" value="SUMT_1"/>
    <property type="match status" value="1"/>
</dbReference>
<reference evidence="11" key="2">
    <citation type="submission" date="2016-04" db="EMBL/GenBank/DDBJ databases">
        <title>First Complete Genome Sequence of a Subdivision 6 Acidobacterium.</title>
        <authorList>
            <person name="Huang S."/>
            <person name="Vieira S."/>
            <person name="Bunk B."/>
            <person name="Riedel T."/>
            <person name="Sproeer C."/>
            <person name="Overmann J."/>
        </authorList>
    </citation>
    <scope>NUCLEOTIDE SEQUENCE [LARGE SCALE GENOMIC DNA]</scope>
    <source>
        <strain evidence="11">DSM 100886 HEG_-6_39</strain>
    </source>
</reference>
<evidence type="ECO:0000256" key="4">
    <source>
        <dbReference type="ARBA" id="ARBA00022679"/>
    </source>
</evidence>
<dbReference type="GO" id="GO:0004851">
    <property type="term" value="F:uroporphyrin-III C-methyltransferase activity"/>
    <property type="evidence" value="ECO:0007669"/>
    <property type="project" value="UniProtKB-EC"/>
</dbReference>
<name>A0A143PKI4_LUTPR</name>
<keyword evidence="4 8" id="KW-0808">Transferase</keyword>
<protein>
    <recommendedName>
        <fullName evidence="2">uroporphyrinogen-III C-methyltransferase</fullName>
        <ecNumber evidence="2">2.1.1.107</ecNumber>
    </recommendedName>
</protein>
<evidence type="ECO:0000259" key="9">
    <source>
        <dbReference type="Pfam" id="PF00590"/>
    </source>
</evidence>
<dbReference type="GO" id="GO:0019354">
    <property type="term" value="P:siroheme biosynthetic process"/>
    <property type="evidence" value="ECO:0007669"/>
    <property type="project" value="InterPro"/>
</dbReference>
<evidence type="ECO:0000256" key="5">
    <source>
        <dbReference type="ARBA" id="ARBA00022691"/>
    </source>
</evidence>
<dbReference type="PANTHER" id="PTHR45790:SF3">
    <property type="entry name" value="S-ADENOSYL-L-METHIONINE-DEPENDENT UROPORPHYRINOGEN III METHYLTRANSFERASE, CHLOROPLASTIC"/>
    <property type="match status" value="1"/>
</dbReference>
<dbReference type="SUPFAM" id="SSF53790">
    <property type="entry name" value="Tetrapyrrole methylase"/>
    <property type="match status" value="1"/>
</dbReference>
<dbReference type="Proteomes" id="UP000076079">
    <property type="component" value="Chromosome"/>
</dbReference>
<sequence>MSEGKVVLVGAGPGAPDLITLRGVEALRRADVVLYDRLTHPALLEHAPGDAERIYCGRAPGAPGDDRQESIHDLMVRHARAGRVVVRLKGGDPFVFGRGGEEMLALAEAGVAFEVVPGVTSSIGVPGTAGIPVTHRGISAAFAVFAAHEADDAAGPAVDWHVAARIPTAVFLMGVERLPIIVARLTAHGRRVDTPIAVIERGTLDGQRVTIGTLGNILARTKDVRPPATIVVGDVVSVRESVLALQSGEPAWQVAAALAPREVEPTRAASATRRRA</sequence>
<dbReference type="EC" id="2.1.1.107" evidence="2"/>
<dbReference type="FunFam" id="3.40.1010.10:FF:000001">
    <property type="entry name" value="Siroheme synthase"/>
    <property type="match status" value="1"/>
</dbReference>
<keyword evidence="6" id="KW-0627">Porphyrin biosynthesis</keyword>
<dbReference type="Gene3D" id="3.30.950.10">
    <property type="entry name" value="Methyltransferase, Cobalt-precorrin-4 Transmethylase, Domain 2"/>
    <property type="match status" value="1"/>
</dbReference>